<feature type="chain" id="PRO_5020295889" description="TonB C-terminal domain-containing protein" evidence="1">
    <location>
        <begin position="19"/>
        <end position="234"/>
    </location>
</feature>
<evidence type="ECO:0000313" key="4">
    <source>
        <dbReference type="Proteomes" id="UP000294597"/>
    </source>
</evidence>
<dbReference type="EMBL" id="SMFO01000007">
    <property type="protein sequence ID" value="TDE03526.1"/>
    <property type="molecule type" value="Genomic_DNA"/>
</dbReference>
<dbReference type="AlphaFoldDB" id="A0A4R5CTA0"/>
<dbReference type="SUPFAM" id="SSF74653">
    <property type="entry name" value="TolA/TonB C-terminal domain"/>
    <property type="match status" value="1"/>
</dbReference>
<accession>A0A4R5CTA0</accession>
<keyword evidence="4" id="KW-1185">Reference proteome</keyword>
<dbReference type="GO" id="GO:0055085">
    <property type="term" value="P:transmembrane transport"/>
    <property type="evidence" value="ECO:0007669"/>
    <property type="project" value="InterPro"/>
</dbReference>
<dbReference type="InterPro" id="IPR037682">
    <property type="entry name" value="TonB_C"/>
</dbReference>
<evidence type="ECO:0000313" key="3">
    <source>
        <dbReference type="EMBL" id="TDE03526.1"/>
    </source>
</evidence>
<feature type="domain" description="TonB C-terminal" evidence="2">
    <location>
        <begin position="169"/>
        <end position="230"/>
    </location>
</feature>
<dbReference type="SUPFAM" id="SSF82185">
    <property type="entry name" value="Histone H3 K4-specific methyltransferase SET7/9 N-terminal domain"/>
    <property type="match status" value="1"/>
</dbReference>
<sequence length="234" mass="26953">MKKSVLFFLFLISSTFYSQEKVYFTEDFKELPTAEKAVYYSTYEELEKGTQRTTYFIDGTKRNSDFFSNYRKRVKEGSSIEWHKNGNKARDLFYIKNKIEGVSNSYYENGQIKRTEHFKNGLFVSGKCFDENGSEIAYFPYQKDPEFPGGIKLFYVYVAKNFKAPNSGQGQIVIGFSVELDGTLNHFEVIKSINKEMDLAAIKVLVNGPKWTPGQIDGKDAVVKLKIPITIKYN</sequence>
<comment type="caution">
    <text evidence="3">The sequence shown here is derived from an EMBL/GenBank/DDBJ whole genome shotgun (WGS) entry which is preliminary data.</text>
</comment>
<dbReference type="Pfam" id="PF03544">
    <property type="entry name" value="TonB_C"/>
    <property type="match status" value="1"/>
</dbReference>
<evidence type="ECO:0000259" key="2">
    <source>
        <dbReference type="Pfam" id="PF03544"/>
    </source>
</evidence>
<keyword evidence="1" id="KW-0732">Signal</keyword>
<gene>
    <name evidence="3" type="ORF">E0F98_10645</name>
</gene>
<feature type="signal peptide" evidence="1">
    <location>
        <begin position="1"/>
        <end position="18"/>
    </location>
</feature>
<organism evidence="3 4">
    <name type="scientific">Flavobacterium hiemivividum</name>
    <dbReference type="NCBI Taxonomy" id="2541734"/>
    <lineage>
        <taxon>Bacteria</taxon>
        <taxon>Pseudomonadati</taxon>
        <taxon>Bacteroidota</taxon>
        <taxon>Flavobacteriia</taxon>
        <taxon>Flavobacteriales</taxon>
        <taxon>Flavobacteriaceae</taxon>
        <taxon>Flavobacterium</taxon>
    </lineage>
</organism>
<dbReference type="Gene3D" id="3.30.1150.10">
    <property type="match status" value="1"/>
</dbReference>
<proteinExistence type="predicted"/>
<reference evidence="3 4" key="1">
    <citation type="submission" date="2019-03" db="EMBL/GenBank/DDBJ databases">
        <title>Flavobacterium TSA-D2 sp. nov., isolated from arctic soil.</title>
        <authorList>
            <person name="Chaudhary D.K."/>
        </authorList>
    </citation>
    <scope>NUCLEOTIDE SEQUENCE [LARGE SCALE GENOMIC DNA]</scope>
    <source>
        <strain evidence="3 4">TSA-D2</strain>
    </source>
</reference>
<dbReference type="Proteomes" id="UP000294597">
    <property type="component" value="Unassembled WGS sequence"/>
</dbReference>
<name>A0A4R5CTA0_9FLAO</name>
<protein>
    <recommendedName>
        <fullName evidence="2">TonB C-terminal domain-containing protein</fullName>
    </recommendedName>
</protein>
<dbReference type="Gene3D" id="2.20.110.10">
    <property type="entry name" value="Histone H3 K4-specific methyltransferase SET7/9 N-terminal domain"/>
    <property type="match status" value="1"/>
</dbReference>
<evidence type="ECO:0000256" key="1">
    <source>
        <dbReference type="SAM" id="SignalP"/>
    </source>
</evidence>
<dbReference type="RefSeq" id="WP_132111249.1">
    <property type="nucleotide sequence ID" value="NZ_SMFO01000007.1"/>
</dbReference>